<comment type="caution">
    <text evidence="12">The sequence shown here is derived from an EMBL/GenBank/DDBJ whole genome shotgun (WGS) entry which is preliminary data.</text>
</comment>
<dbReference type="RefSeq" id="WP_378016540.1">
    <property type="nucleotide sequence ID" value="NZ_JBHSKT010000003.1"/>
</dbReference>
<dbReference type="Proteomes" id="UP001596161">
    <property type="component" value="Unassembled WGS sequence"/>
</dbReference>
<sequence length="141" mass="14487">MYIALVSIIIFVCVLLVLVVLAQNSKGGGLSGQFGGAGASQLMGVKRTGDLLEKLTWGFAIALVILTLATHTILNSSDTGTVKRSVNQERAAQQAPAAVAPAVSPQAEGQAPAQTDEQPAVATPEAEVAQPQNDPLTQPAE</sequence>
<evidence type="ECO:0000256" key="7">
    <source>
        <dbReference type="ARBA" id="ARBA00022989"/>
    </source>
</evidence>
<dbReference type="NCBIfam" id="TIGR00810">
    <property type="entry name" value="secG"/>
    <property type="match status" value="1"/>
</dbReference>
<feature type="compositionally biased region" description="Low complexity" evidence="11">
    <location>
        <begin position="91"/>
        <end position="107"/>
    </location>
</feature>
<comment type="function">
    <text evidence="10">Involved in protein export. Participates in an early event of protein translocation.</text>
</comment>
<keyword evidence="4 10" id="KW-1003">Cell membrane</keyword>
<evidence type="ECO:0000313" key="12">
    <source>
        <dbReference type="EMBL" id="MFC5270168.1"/>
    </source>
</evidence>
<evidence type="ECO:0000256" key="1">
    <source>
        <dbReference type="ARBA" id="ARBA00004651"/>
    </source>
</evidence>
<keyword evidence="13" id="KW-1185">Reference proteome</keyword>
<keyword evidence="3 10" id="KW-0813">Transport</keyword>
<accession>A0ABW0EAF2</accession>
<evidence type="ECO:0000256" key="9">
    <source>
        <dbReference type="ARBA" id="ARBA00023136"/>
    </source>
</evidence>
<organism evidence="12 13">
    <name type="scientific">Adhaeribacter terreus</name>
    <dbReference type="NCBI Taxonomy" id="529703"/>
    <lineage>
        <taxon>Bacteria</taxon>
        <taxon>Pseudomonadati</taxon>
        <taxon>Bacteroidota</taxon>
        <taxon>Cytophagia</taxon>
        <taxon>Cytophagales</taxon>
        <taxon>Hymenobacteraceae</taxon>
        <taxon>Adhaeribacter</taxon>
    </lineage>
</organism>
<evidence type="ECO:0000256" key="6">
    <source>
        <dbReference type="ARBA" id="ARBA00022927"/>
    </source>
</evidence>
<keyword evidence="5 10" id="KW-0812">Transmembrane</keyword>
<evidence type="ECO:0000256" key="10">
    <source>
        <dbReference type="RuleBase" id="RU365087"/>
    </source>
</evidence>
<evidence type="ECO:0000256" key="2">
    <source>
        <dbReference type="ARBA" id="ARBA00008445"/>
    </source>
</evidence>
<evidence type="ECO:0000256" key="11">
    <source>
        <dbReference type="SAM" id="MobiDB-lite"/>
    </source>
</evidence>
<comment type="subcellular location">
    <subcellularLocation>
        <location evidence="1 10">Cell membrane</location>
        <topology evidence="1 10">Multi-pass membrane protein</topology>
    </subcellularLocation>
</comment>
<evidence type="ECO:0000256" key="5">
    <source>
        <dbReference type="ARBA" id="ARBA00022692"/>
    </source>
</evidence>
<gene>
    <name evidence="12" type="primary">secG</name>
    <name evidence="12" type="ORF">ACFPIB_06075</name>
</gene>
<dbReference type="PANTHER" id="PTHR34182:SF1">
    <property type="entry name" value="PROTEIN-EXPORT MEMBRANE PROTEIN SECG"/>
    <property type="match status" value="1"/>
</dbReference>
<keyword evidence="9 10" id="KW-0472">Membrane</keyword>
<reference evidence="13" key="1">
    <citation type="journal article" date="2019" name="Int. J. Syst. Evol. Microbiol.">
        <title>The Global Catalogue of Microorganisms (GCM) 10K type strain sequencing project: providing services to taxonomists for standard genome sequencing and annotation.</title>
        <authorList>
            <consortium name="The Broad Institute Genomics Platform"/>
            <consortium name="The Broad Institute Genome Sequencing Center for Infectious Disease"/>
            <person name="Wu L."/>
            <person name="Ma J."/>
        </authorList>
    </citation>
    <scope>NUCLEOTIDE SEQUENCE [LARGE SCALE GENOMIC DNA]</scope>
    <source>
        <strain evidence="13">KACC 12602</strain>
    </source>
</reference>
<evidence type="ECO:0000256" key="8">
    <source>
        <dbReference type="ARBA" id="ARBA00023010"/>
    </source>
</evidence>
<dbReference type="InterPro" id="IPR004692">
    <property type="entry name" value="SecG"/>
</dbReference>
<protein>
    <recommendedName>
        <fullName evidence="10">Protein-export membrane protein SecG</fullName>
    </recommendedName>
</protein>
<keyword evidence="6 10" id="KW-0653">Protein transport</keyword>
<feature type="region of interest" description="Disordered" evidence="11">
    <location>
        <begin position="79"/>
        <end position="141"/>
    </location>
</feature>
<comment type="caution">
    <text evidence="10">Lacks conserved residue(s) required for the propagation of feature annotation.</text>
</comment>
<keyword evidence="8 10" id="KW-0811">Translocation</keyword>
<evidence type="ECO:0000256" key="4">
    <source>
        <dbReference type="ARBA" id="ARBA00022475"/>
    </source>
</evidence>
<proteinExistence type="inferred from homology"/>
<feature type="compositionally biased region" description="Polar residues" evidence="11">
    <location>
        <begin position="130"/>
        <end position="141"/>
    </location>
</feature>
<comment type="similarity">
    <text evidence="2 10">Belongs to the SecG family.</text>
</comment>
<dbReference type="Pfam" id="PF03840">
    <property type="entry name" value="SecG"/>
    <property type="match status" value="1"/>
</dbReference>
<evidence type="ECO:0000256" key="3">
    <source>
        <dbReference type="ARBA" id="ARBA00022448"/>
    </source>
</evidence>
<name>A0ABW0EAF2_9BACT</name>
<feature type="compositionally biased region" description="Polar residues" evidence="11">
    <location>
        <begin position="79"/>
        <end position="90"/>
    </location>
</feature>
<dbReference type="PANTHER" id="PTHR34182">
    <property type="entry name" value="PROTEIN-EXPORT MEMBRANE PROTEIN SECG"/>
    <property type="match status" value="1"/>
</dbReference>
<dbReference type="EMBL" id="JBHSKT010000003">
    <property type="protein sequence ID" value="MFC5270168.1"/>
    <property type="molecule type" value="Genomic_DNA"/>
</dbReference>
<keyword evidence="7 10" id="KW-1133">Transmembrane helix</keyword>
<feature type="transmembrane region" description="Helical" evidence="10">
    <location>
        <begin position="55"/>
        <end position="74"/>
    </location>
</feature>
<evidence type="ECO:0000313" key="13">
    <source>
        <dbReference type="Proteomes" id="UP001596161"/>
    </source>
</evidence>